<dbReference type="AlphaFoldDB" id="A0A840C3L7"/>
<comment type="function">
    <text evidence="11">Component of the F(0) channel, it forms part of the peripheral stalk, linking F(1) to F(0). The b'-subunit is a diverged and duplicated form of b found in plants and photosynthetic bacteria.</text>
</comment>
<organism evidence="16 17">
    <name type="scientific">Actibacterium naphthalenivorans</name>
    <dbReference type="NCBI Taxonomy" id="1614693"/>
    <lineage>
        <taxon>Bacteria</taxon>
        <taxon>Pseudomonadati</taxon>
        <taxon>Pseudomonadota</taxon>
        <taxon>Alphaproteobacteria</taxon>
        <taxon>Rhodobacterales</taxon>
        <taxon>Roseobacteraceae</taxon>
        <taxon>Actibacterium</taxon>
    </lineage>
</organism>
<accession>A0A840C3L7</accession>
<evidence type="ECO:0000256" key="11">
    <source>
        <dbReference type="ARBA" id="ARBA00025614"/>
    </source>
</evidence>
<dbReference type="HAMAP" id="MF_01398">
    <property type="entry name" value="ATP_synth_b_bprime"/>
    <property type="match status" value="1"/>
</dbReference>
<dbReference type="Proteomes" id="UP000585681">
    <property type="component" value="Unassembled WGS sequence"/>
</dbReference>
<evidence type="ECO:0000256" key="5">
    <source>
        <dbReference type="ARBA" id="ARBA00022781"/>
    </source>
</evidence>
<dbReference type="GO" id="GO:0005886">
    <property type="term" value="C:plasma membrane"/>
    <property type="evidence" value="ECO:0007669"/>
    <property type="project" value="UniProtKB-SubCell"/>
</dbReference>
<keyword evidence="6 13" id="KW-1133">Transmembrane helix</keyword>
<dbReference type="RefSeq" id="WP_054538552.1">
    <property type="nucleotide sequence ID" value="NZ_JACIEQ010000001.1"/>
</dbReference>
<dbReference type="GO" id="GO:0045259">
    <property type="term" value="C:proton-transporting ATP synthase complex"/>
    <property type="evidence" value="ECO:0007669"/>
    <property type="project" value="UniProtKB-KW"/>
</dbReference>
<dbReference type="InterPro" id="IPR050059">
    <property type="entry name" value="ATP_synthase_B_chain"/>
</dbReference>
<evidence type="ECO:0000256" key="14">
    <source>
        <dbReference type="RuleBase" id="RU003848"/>
    </source>
</evidence>
<keyword evidence="3 13" id="KW-0138">CF(0)</keyword>
<gene>
    <name evidence="13" type="primary">atpF</name>
    <name evidence="16" type="ORF">GGR17_000075</name>
</gene>
<sequence length="242" mass="25502">MQFDWVTFALQIVNVLVLLAILRHFLFRPVAAIIAQRQTEIVAAKDAAEAAREAAAKARLEARAEAEKNATARHDILAAAQSDAAAKHKDLVEAARAEATRIVADARAEAAKVVADAEADTLRRARDLAETIARNALSALPAPPDVAGFTNLLVKELATMAPDQRKALLSGGDLRLVAPCALSPADLETASAALRPFGITELAADVDPALIAGLDLKSGTGIVHNSLAHDLHRISEALRNGD</sequence>
<dbReference type="PANTHER" id="PTHR33445:SF2">
    <property type="entry name" value="ATP SYNTHASE SUBUNIT B', CHLOROPLASTIC"/>
    <property type="match status" value="1"/>
</dbReference>
<keyword evidence="5 13" id="KW-0375">Hydrogen ion transport</keyword>
<comment type="subcellular location">
    <subcellularLocation>
        <location evidence="13">Cell membrane</location>
        <topology evidence="13">Single-pass membrane protein</topology>
    </subcellularLocation>
    <subcellularLocation>
        <location evidence="12">Endomembrane system</location>
        <topology evidence="12">Single-pass membrane protein</topology>
    </subcellularLocation>
</comment>
<keyword evidence="15" id="KW-0175">Coiled coil</keyword>
<dbReference type="GO" id="GO:0012505">
    <property type="term" value="C:endomembrane system"/>
    <property type="evidence" value="ECO:0007669"/>
    <property type="project" value="UniProtKB-SubCell"/>
</dbReference>
<evidence type="ECO:0000256" key="4">
    <source>
        <dbReference type="ARBA" id="ARBA00022692"/>
    </source>
</evidence>
<evidence type="ECO:0000256" key="9">
    <source>
        <dbReference type="ARBA" id="ARBA00023310"/>
    </source>
</evidence>
<evidence type="ECO:0000256" key="3">
    <source>
        <dbReference type="ARBA" id="ARBA00022547"/>
    </source>
</evidence>
<name>A0A840C3L7_9RHOB</name>
<comment type="function">
    <text evidence="10 13">F(1)F(0) ATP synthase produces ATP from ADP in the presence of a proton or sodium gradient. F-type ATPases consist of two structural domains, F(1) containing the extramembraneous catalytic core and F(0) containing the membrane proton channel, linked together by a central stalk and a peripheral stalk. During catalysis, ATP synthesis in the catalytic domain of F(1) is coupled via a rotary mechanism of the central stalk subunits to proton translocation.</text>
</comment>
<keyword evidence="17" id="KW-1185">Reference proteome</keyword>
<proteinExistence type="inferred from homology"/>
<feature type="transmembrane region" description="Helical" evidence="13">
    <location>
        <begin position="6"/>
        <end position="27"/>
    </location>
</feature>
<evidence type="ECO:0000256" key="2">
    <source>
        <dbReference type="ARBA" id="ARBA00022448"/>
    </source>
</evidence>
<dbReference type="InterPro" id="IPR002146">
    <property type="entry name" value="ATP_synth_b/b'su_bac/chlpt"/>
</dbReference>
<feature type="coiled-coil region" evidence="15">
    <location>
        <begin position="41"/>
        <end position="70"/>
    </location>
</feature>
<comment type="subunit">
    <text evidence="13">F-type ATPases have 2 components, F(1) - the catalytic core - and F(0) - the membrane proton channel. F(1) has five subunits: alpha(3), beta(3), gamma(1), delta(1), epsilon(1). F(0) has three main subunits: a(1), b(2) and c(10-14). The alpha and beta chains form an alternating ring which encloses part of the gamma chain. F(1) is attached to F(0) by a central stalk formed by the gamma and epsilon chains, while a peripheral stalk is formed by the delta and b chains.</text>
</comment>
<protein>
    <recommendedName>
        <fullName evidence="13">ATP synthase subunit b</fullName>
    </recommendedName>
    <alternativeName>
        <fullName evidence="13">ATP synthase F(0) sector subunit b</fullName>
    </alternativeName>
    <alternativeName>
        <fullName evidence="13">ATPase subunit I</fullName>
    </alternativeName>
    <alternativeName>
        <fullName evidence="13">F-type ATPase subunit b</fullName>
        <shortName evidence="13">F-ATPase subunit b</shortName>
    </alternativeName>
</protein>
<dbReference type="EMBL" id="JACIEQ010000001">
    <property type="protein sequence ID" value="MBB4020284.1"/>
    <property type="molecule type" value="Genomic_DNA"/>
</dbReference>
<evidence type="ECO:0000256" key="1">
    <source>
        <dbReference type="ARBA" id="ARBA00005513"/>
    </source>
</evidence>
<evidence type="ECO:0000256" key="12">
    <source>
        <dbReference type="ARBA" id="ARBA00037847"/>
    </source>
</evidence>
<evidence type="ECO:0000256" key="13">
    <source>
        <dbReference type="HAMAP-Rule" id="MF_01398"/>
    </source>
</evidence>
<keyword evidence="2 13" id="KW-0813">Transport</keyword>
<dbReference type="Pfam" id="PF00430">
    <property type="entry name" value="ATP-synt_B"/>
    <property type="match status" value="1"/>
</dbReference>
<evidence type="ECO:0000313" key="17">
    <source>
        <dbReference type="Proteomes" id="UP000585681"/>
    </source>
</evidence>
<dbReference type="GO" id="GO:0046961">
    <property type="term" value="F:proton-transporting ATPase activity, rotational mechanism"/>
    <property type="evidence" value="ECO:0007669"/>
    <property type="project" value="TreeGrafter"/>
</dbReference>
<evidence type="ECO:0000256" key="7">
    <source>
        <dbReference type="ARBA" id="ARBA00023065"/>
    </source>
</evidence>
<dbReference type="CDD" id="cd06503">
    <property type="entry name" value="ATP-synt_Fo_b"/>
    <property type="match status" value="1"/>
</dbReference>
<dbReference type="GO" id="GO:0046933">
    <property type="term" value="F:proton-transporting ATP synthase activity, rotational mechanism"/>
    <property type="evidence" value="ECO:0007669"/>
    <property type="project" value="UniProtKB-UniRule"/>
</dbReference>
<keyword evidence="7 13" id="KW-0406">Ion transport</keyword>
<comment type="similarity">
    <text evidence="1 13 14">Belongs to the ATPase B chain family.</text>
</comment>
<evidence type="ECO:0000313" key="16">
    <source>
        <dbReference type="EMBL" id="MBB4020284.1"/>
    </source>
</evidence>
<evidence type="ECO:0000256" key="8">
    <source>
        <dbReference type="ARBA" id="ARBA00023136"/>
    </source>
</evidence>
<keyword evidence="8 13" id="KW-0472">Membrane</keyword>
<dbReference type="PANTHER" id="PTHR33445">
    <property type="entry name" value="ATP SYNTHASE SUBUNIT B', CHLOROPLASTIC"/>
    <property type="match status" value="1"/>
</dbReference>
<evidence type="ECO:0000256" key="6">
    <source>
        <dbReference type="ARBA" id="ARBA00022989"/>
    </source>
</evidence>
<keyword evidence="4 13" id="KW-0812">Transmembrane</keyword>
<evidence type="ECO:0000256" key="15">
    <source>
        <dbReference type="SAM" id="Coils"/>
    </source>
</evidence>
<reference evidence="16" key="1">
    <citation type="submission" date="2020-08" db="EMBL/GenBank/DDBJ databases">
        <title>Genomic Encyclopedia of Type Strains, Phase IV (KMG-IV): sequencing the most valuable type-strain genomes for metagenomic binning, comparative biology and taxonomic classification.</title>
        <authorList>
            <person name="Goeker M."/>
        </authorList>
    </citation>
    <scope>NUCLEOTIDE SEQUENCE [LARGE SCALE GENOMIC DNA]</scope>
    <source>
        <strain evidence="16">DSM 105040</strain>
    </source>
</reference>
<keyword evidence="9 13" id="KW-0066">ATP synthesis</keyword>
<comment type="caution">
    <text evidence="16">The sequence shown here is derived from an EMBL/GenBank/DDBJ whole genome shotgun (WGS) entry which is preliminary data.</text>
</comment>
<keyword evidence="13" id="KW-1003">Cell membrane</keyword>
<evidence type="ECO:0000256" key="10">
    <source>
        <dbReference type="ARBA" id="ARBA00025198"/>
    </source>
</evidence>